<evidence type="ECO:0000313" key="2">
    <source>
        <dbReference type="EMBL" id="QNN42592.1"/>
    </source>
</evidence>
<evidence type="ECO:0000256" key="1">
    <source>
        <dbReference type="SAM" id="Phobius"/>
    </source>
</evidence>
<dbReference type="KEGG" id="proe:H9L23_00275"/>
<proteinExistence type="predicted"/>
<dbReference type="EMBL" id="CP060723">
    <property type="protein sequence ID" value="QNN42592.1"/>
    <property type="molecule type" value="Genomic_DNA"/>
</dbReference>
<dbReference type="AlphaFoldDB" id="A0A7G9QGW7"/>
<keyword evidence="1" id="KW-0472">Membrane</keyword>
<feature type="transmembrane region" description="Helical" evidence="1">
    <location>
        <begin position="129"/>
        <end position="146"/>
    </location>
</feature>
<dbReference type="Proteomes" id="UP000515806">
    <property type="component" value="Chromosome"/>
</dbReference>
<accession>A0A7G9QGW7</accession>
<keyword evidence="1" id="KW-1133">Transmembrane helix</keyword>
<name>A0A7G9QGW7_9SPHI</name>
<dbReference type="RefSeq" id="WP_187593099.1">
    <property type="nucleotide sequence ID" value="NZ_CP060723.1"/>
</dbReference>
<feature type="transmembrane region" description="Helical" evidence="1">
    <location>
        <begin position="91"/>
        <end position="109"/>
    </location>
</feature>
<sequence length="180" mass="20240">MFSISGKTEARIVAWKARNGINILRISLGIIFIWFGVLKFFPGLSSAEEIAGRTILKLTFGWVKPHTSMPILAIWECIIGLGLITKAWLRLTLILLYMQMAGTFLPLIFFPHETFYHSVLVPTLLGQYIIKNFVLISGGILIGATLKGGKLINKPMLEEKAAKLEKRFGRIRRIIKLKTA</sequence>
<organism evidence="2 3">
    <name type="scientific">Pedobacter roseus</name>
    <dbReference type="NCBI Taxonomy" id="336820"/>
    <lineage>
        <taxon>Bacteria</taxon>
        <taxon>Pseudomonadati</taxon>
        <taxon>Bacteroidota</taxon>
        <taxon>Sphingobacteriia</taxon>
        <taxon>Sphingobacteriales</taxon>
        <taxon>Sphingobacteriaceae</taxon>
        <taxon>Pedobacter</taxon>
    </lineage>
</organism>
<feature type="transmembrane region" description="Helical" evidence="1">
    <location>
        <begin position="67"/>
        <end position="84"/>
    </location>
</feature>
<gene>
    <name evidence="2" type="ORF">H9L23_00275</name>
</gene>
<reference evidence="2 3" key="1">
    <citation type="submission" date="2020-08" db="EMBL/GenBank/DDBJ databases">
        <title>Genome sequence of Pedobacter roseus KACC 11594T.</title>
        <authorList>
            <person name="Hyun D.-W."/>
            <person name="Bae J.-W."/>
        </authorList>
    </citation>
    <scope>NUCLEOTIDE SEQUENCE [LARGE SCALE GENOMIC DNA]</scope>
    <source>
        <strain evidence="2 3">KACC 11594</strain>
    </source>
</reference>
<protein>
    <recommendedName>
        <fullName evidence="4">DoxX family membrane protein</fullName>
    </recommendedName>
</protein>
<feature type="transmembrane region" description="Helical" evidence="1">
    <location>
        <begin position="21"/>
        <end position="41"/>
    </location>
</feature>
<keyword evidence="3" id="KW-1185">Reference proteome</keyword>
<evidence type="ECO:0008006" key="4">
    <source>
        <dbReference type="Google" id="ProtNLM"/>
    </source>
</evidence>
<keyword evidence="1" id="KW-0812">Transmembrane</keyword>
<evidence type="ECO:0000313" key="3">
    <source>
        <dbReference type="Proteomes" id="UP000515806"/>
    </source>
</evidence>